<evidence type="ECO:0000313" key="1">
    <source>
        <dbReference type="EMBL" id="EDL93268.1"/>
    </source>
</evidence>
<organism evidence="1 2">
    <name type="scientific">Rattus norvegicus</name>
    <name type="common">Rat</name>
    <dbReference type="NCBI Taxonomy" id="10116"/>
    <lineage>
        <taxon>Eukaryota</taxon>
        <taxon>Metazoa</taxon>
        <taxon>Chordata</taxon>
        <taxon>Craniata</taxon>
        <taxon>Vertebrata</taxon>
        <taxon>Euteleostomi</taxon>
        <taxon>Mammalia</taxon>
        <taxon>Eutheria</taxon>
        <taxon>Euarchontoglires</taxon>
        <taxon>Glires</taxon>
        <taxon>Rodentia</taxon>
        <taxon>Myomorpha</taxon>
        <taxon>Muroidea</taxon>
        <taxon>Muridae</taxon>
        <taxon>Murinae</taxon>
        <taxon>Rattus</taxon>
    </lineage>
</organism>
<protein>
    <submittedName>
        <fullName evidence="1">RCG45814</fullName>
    </submittedName>
</protein>
<dbReference type="AlphaFoldDB" id="A6JU29"/>
<name>A6JU29_RAT</name>
<sequence length="34" mass="3752">MNPFTGETHVLLKVEAGAQALLRMSQNSSCQWTC</sequence>
<gene>
    <name evidence="1" type="ORF">rCG_45814</name>
</gene>
<dbReference type="EMBL" id="CH474001">
    <property type="protein sequence ID" value="EDL93268.1"/>
    <property type="molecule type" value="Genomic_DNA"/>
</dbReference>
<accession>A6JU29</accession>
<proteinExistence type="predicted"/>
<dbReference type="Proteomes" id="UP000234681">
    <property type="component" value="Chromosome 3"/>
</dbReference>
<reference evidence="1 2" key="1">
    <citation type="submission" date="2005-09" db="EMBL/GenBank/DDBJ databases">
        <authorList>
            <person name="Mural R.J."/>
            <person name="Li P.W."/>
            <person name="Adams M.D."/>
            <person name="Amanatides P.G."/>
            <person name="Baden-Tillson H."/>
            <person name="Barnstead M."/>
            <person name="Chin S.H."/>
            <person name="Dew I."/>
            <person name="Evans C.A."/>
            <person name="Ferriera S."/>
            <person name="Flanigan M."/>
            <person name="Fosler C."/>
            <person name="Glodek A."/>
            <person name="Gu Z."/>
            <person name="Holt R.A."/>
            <person name="Jennings D."/>
            <person name="Kraft C.L."/>
            <person name="Lu F."/>
            <person name="Nguyen T."/>
            <person name="Nusskern D.R."/>
            <person name="Pfannkoch C.M."/>
            <person name="Sitter C."/>
            <person name="Sutton G.G."/>
            <person name="Venter J.C."/>
            <person name="Wang Z."/>
            <person name="Woodage T."/>
            <person name="Zheng X.H."/>
            <person name="Zhong F."/>
        </authorList>
    </citation>
    <scope>NUCLEOTIDE SEQUENCE [LARGE SCALE GENOMIC DNA]</scope>
    <source>
        <strain>BN</strain>
        <strain evidence="2">Sprague-Dawley</strain>
    </source>
</reference>
<evidence type="ECO:0000313" key="2">
    <source>
        <dbReference type="Proteomes" id="UP000234681"/>
    </source>
</evidence>